<protein>
    <recommendedName>
        <fullName evidence="1">GPI inositol-deacylase PGAP1-like alpha/beta domain-containing protein</fullName>
    </recommendedName>
</protein>
<dbReference type="Proteomes" id="UP000176944">
    <property type="component" value="Chromosome"/>
</dbReference>
<dbReference type="AlphaFoldDB" id="A0A1D9FYT3"/>
<dbReference type="InterPro" id="IPR029058">
    <property type="entry name" value="AB_hydrolase_fold"/>
</dbReference>
<evidence type="ECO:0000313" key="2">
    <source>
        <dbReference type="EMBL" id="AOY80538.1"/>
    </source>
</evidence>
<dbReference type="Pfam" id="PF07819">
    <property type="entry name" value="PGAP1"/>
    <property type="match status" value="1"/>
</dbReference>
<name>A0A1D9FYT3_MOOP1</name>
<reference evidence="3" key="1">
    <citation type="submission" date="2016-10" db="EMBL/GenBank/DDBJ databases">
        <title>Comparative genomics uncovers the prolific and rare metabolic potential of the cyanobacterial genus Moorea.</title>
        <authorList>
            <person name="Leao T."/>
            <person name="Castelao G."/>
            <person name="Korobeynikov A."/>
            <person name="Monroe E.A."/>
            <person name="Podell S."/>
            <person name="Glukhov E."/>
            <person name="Allen E."/>
            <person name="Gerwick W.H."/>
            <person name="Gerwick L."/>
        </authorList>
    </citation>
    <scope>NUCLEOTIDE SEQUENCE [LARGE SCALE GENOMIC DNA]</scope>
    <source>
        <strain evidence="3">JHB</strain>
    </source>
</reference>
<accession>A0A1D9FYT3</accession>
<dbReference type="InterPro" id="IPR012908">
    <property type="entry name" value="PGAP1-ab_dom-like"/>
</dbReference>
<dbReference type="SUPFAM" id="SSF53474">
    <property type="entry name" value="alpha/beta-Hydrolases"/>
    <property type="match status" value="1"/>
</dbReference>
<dbReference type="EMBL" id="CP017708">
    <property type="protein sequence ID" value="AOY80538.1"/>
    <property type="molecule type" value="Genomic_DNA"/>
</dbReference>
<organism evidence="2 3">
    <name type="scientific">Moorena producens (strain JHB)</name>
    <dbReference type="NCBI Taxonomy" id="1454205"/>
    <lineage>
        <taxon>Bacteria</taxon>
        <taxon>Bacillati</taxon>
        <taxon>Cyanobacteriota</taxon>
        <taxon>Cyanophyceae</taxon>
        <taxon>Coleofasciculales</taxon>
        <taxon>Coleofasciculaceae</taxon>
        <taxon>Moorena</taxon>
    </lineage>
</organism>
<evidence type="ECO:0000313" key="3">
    <source>
        <dbReference type="Proteomes" id="UP000176944"/>
    </source>
</evidence>
<feature type="domain" description="GPI inositol-deacylase PGAP1-like alpha/beta" evidence="1">
    <location>
        <begin position="184"/>
        <end position="251"/>
    </location>
</feature>
<gene>
    <name evidence="2" type="ORF">BJP36_12030</name>
</gene>
<dbReference type="GO" id="GO:0016788">
    <property type="term" value="F:hydrolase activity, acting on ester bonds"/>
    <property type="evidence" value="ECO:0007669"/>
    <property type="project" value="InterPro"/>
</dbReference>
<sequence length="581" mass="67023">MSVPTRTPLPIILIRGFGGLNIQEEQRLTYQGFNQGTVYEHKKGTNEIYEGLILSFLKSDWQYQDASNVVTFSSREIEDEPTLPRKLKSLQQMLQDGKPLPSSLQWLKDNGIFDKFKRLKEETYTLNYPDKTEEKKYFSGDKVVINPEMSEYFLESIKDPWRSIWVFRYYDLKERKFDTYGNALVRLIYLIRELTANQAGVKPKVNIIAHSMGGLIAREAVQVTYPSLGLKAEDYINKIITLGTPHQGITFQILEDWLGFGGELGAQEELERFNLKNQSKLNNPYSFQNFEKHFPLERLLTIVGTNYKSYNLRQASFLNRVFSPRYEFGSNYNRSDGLVKQFSAQIPGAPRTFIHKSHGGFDSVITSREAFEVATRFFFGNVRSRLRFVNGQITRGKDWFGKSEFFLGVSIKPRLVDFELFHQSEAGENCYGPFIKEDLTDENPAFSWADGKNLIWEGYLNTISILEDESIPAQEKDMVLRLDFYVGERDLLGLGFSDNVIFRKQYYIQVLIAKTPIELYLHTDEKFAQPDFIPNPADKMKEVDGAWEFQVQDTGFEGTFQIEIDCIPEHGHPEPFLSGIG</sequence>
<proteinExistence type="predicted"/>
<evidence type="ECO:0000259" key="1">
    <source>
        <dbReference type="Pfam" id="PF07819"/>
    </source>
</evidence>
<dbReference type="Gene3D" id="3.40.50.1820">
    <property type="entry name" value="alpha/beta hydrolase"/>
    <property type="match status" value="1"/>
</dbReference>